<reference evidence="12 13" key="1">
    <citation type="submission" date="2017-06" db="EMBL/GenBank/DDBJ databases">
        <authorList>
            <person name="Kim H.J."/>
            <person name="Triplett B.A."/>
        </authorList>
    </citation>
    <scope>NUCLEOTIDE SEQUENCE [LARGE SCALE GENOMIC DNA]</scope>
    <source>
        <strain evidence="12 13">DSM 13116</strain>
    </source>
</reference>
<evidence type="ECO:0000256" key="5">
    <source>
        <dbReference type="ARBA" id="ARBA00022490"/>
    </source>
</evidence>
<dbReference type="HAMAP" id="MF_01014">
    <property type="entry name" value="HisA"/>
    <property type="match status" value="1"/>
</dbReference>
<evidence type="ECO:0000256" key="3">
    <source>
        <dbReference type="ARBA" id="ARBA00005133"/>
    </source>
</evidence>
<dbReference type="GO" id="GO:0000162">
    <property type="term" value="P:L-tryptophan biosynthetic process"/>
    <property type="evidence" value="ECO:0007669"/>
    <property type="project" value="TreeGrafter"/>
</dbReference>
<dbReference type="EMBL" id="FZOC01000004">
    <property type="protein sequence ID" value="SNS00945.1"/>
    <property type="molecule type" value="Genomic_DNA"/>
</dbReference>
<dbReference type="Proteomes" id="UP000198324">
    <property type="component" value="Unassembled WGS sequence"/>
</dbReference>
<dbReference type="PANTHER" id="PTHR43090">
    <property type="entry name" value="1-(5-PHOSPHORIBOSYL)-5-[(5-PHOSPHORIBOSYLAMINO)METHYLIDENEAMINO] IMIDAZOLE-4-CARBOXAMIDE ISOMERASE"/>
    <property type="match status" value="1"/>
</dbReference>
<dbReference type="OrthoDB" id="9807749at2"/>
<dbReference type="GO" id="GO:0000105">
    <property type="term" value="P:L-histidine biosynthetic process"/>
    <property type="evidence" value="ECO:0007669"/>
    <property type="project" value="UniProtKB-UniRule"/>
</dbReference>
<dbReference type="InterPro" id="IPR006063">
    <property type="entry name" value="HisA_bact_arch"/>
</dbReference>
<dbReference type="FunFam" id="3.20.20.70:FF:000009">
    <property type="entry name" value="1-(5-phosphoribosyl)-5-[(5-phosphoribosylamino)methylideneamino] imidazole-4-carboxamide isomerase"/>
    <property type="match status" value="1"/>
</dbReference>
<dbReference type="InterPro" id="IPR011060">
    <property type="entry name" value="RibuloseP-bd_barrel"/>
</dbReference>
<evidence type="ECO:0000256" key="11">
    <source>
        <dbReference type="RuleBase" id="RU003658"/>
    </source>
</evidence>
<evidence type="ECO:0000256" key="1">
    <source>
        <dbReference type="ARBA" id="ARBA00000901"/>
    </source>
</evidence>
<feature type="active site" description="Proton acceptor" evidence="9">
    <location>
        <position position="8"/>
    </location>
</feature>
<protein>
    <recommendedName>
        <fullName evidence="9 11">1-(5-phosphoribosyl)-5-[(5-phosphoribosylamino)methylideneamino] imidazole-4-carboxamide isomerase</fullName>
        <ecNumber evidence="9 11">5.3.1.16</ecNumber>
    </recommendedName>
    <alternativeName>
        <fullName evidence="9">Phosphoribosylformimino-5-aminoimidazole carboxamide ribotide isomerase</fullName>
    </alternativeName>
</protein>
<evidence type="ECO:0000313" key="13">
    <source>
        <dbReference type="Proteomes" id="UP000198324"/>
    </source>
</evidence>
<feature type="active site" description="Proton donor" evidence="9">
    <location>
        <position position="129"/>
    </location>
</feature>
<keyword evidence="6 9" id="KW-0028">Amino-acid biosynthesis</keyword>
<evidence type="ECO:0000256" key="9">
    <source>
        <dbReference type="HAMAP-Rule" id="MF_01014"/>
    </source>
</evidence>
<dbReference type="CDD" id="cd04732">
    <property type="entry name" value="HisA"/>
    <property type="match status" value="1"/>
</dbReference>
<evidence type="ECO:0000313" key="12">
    <source>
        <dbReference type="EMBL" id="SNS00945.1"/>
    </source>
</evidence>
<evidence type="ECO:0000256" key="4">
    <source>
        <dbReference type="ARBA" id="ARBA00009667"/>
    </source>
</evidence>
<dbReference type="AlphaFoldDB" id="A0A239AZ10"/>
<dbReference type="PANTHER" id="PTHR43090:SF2">
    <property type="entry name" value="1-(5-PHOSPHORIBOSYL)-5-[(5-PHOSPHORIBOSYLAMINO)METHYLIDENEAMINO] IMIDAZOLE-4-CARBOXAMIDE ISOMERASE"/>
    <property type="match status" value="1"/>
</dbReference>
<dbReference type="Pfam" id="PF00977">
    <property type="entry name" value="His_biosynth"/>
    <property type="match status" value="1"/>
</dbReference>
<dbReference type="EC" id="5.3.1.16" evidence="9 11"/>
<dbReference type="Gene3D" id="3.20.20.70">
    <property type="entry name" value="Aldolase class I"/>
    <property type="match status" value="1"/>
</dbReference>
<gene>
    <name evidence="9" type="primary">hisA</name>
    <name evidence="12" type="ORF">SAMN04488503_2323</name>
</gene>
<evidence type="ECO:0000256" key="7">
    <source>
        <dbReference type="ARBA" id="ARBA00023102"/>
    </source>
</evidence>
<sequence>MILFPAVDIKDGRCVRLEQGRADAVTVFGEDPAESALSWVRQGAQWLHVVDLDGAFSGLPRNFELVKRICAEAGVPVQLGGGIRDLDTAKAYVEAGVTRLIIGTIALEQPELFASMCAQLPGKVGVSLDAVGGQLKSRGWVADAGMTVMDVLPRIEAAGAAFIIYTDIARDGMQSGVNLPALAALCEATKLPVVAAGGVTNLDDLKNLAPLASKGLQGAISGRAIYAGTLDFAQGLAFTKGLQQAA</sequence>
<evidence type="ECO:0000256" key="2">
    <source>
        <dbReference type="ARBA" id="ARBA00004496"/>
    </source>
</evidence>
<comment type="pathway">
    <text evidence="3 9 11">Amino-acid biosynthesis; L-histidine biosynthesis; L-histidine from 5-phospho-alpha-D-ribose 1-diphosphate: step 4/9.</text>
</comment>
<dbReference type="GO" id="GO:0003949">
    <property type="term" value="F:1-(5-phosphoribosyl)-5-[(5-phosphoribosylamino)methylideneamino]imidazole-4-carboxamide isomerase activity"/>
    <property type="evidence" value="ECO:0007669"/>
    <property type="project" value="UniProtKB-UniRule"/>
</dbReference>
<keyword evidence="13" id="KW-1185">Reference proteome</keyword>
<proteinExistence type="inferred from homology"/>
<organism evidence="12 13">
    <name type="scientific">Humidesulfovibrio mexicanus</name>
    <dbReference type="NCBI Taxonomy" id="147047"/>
    <lineage>
        <taxon>Bacteria</taxon>
        <taxon>Pseudomonadati</taxon>
        <taxon>Thermodesulfobacteriota</taxon>
        <taxon>Desulfovibrionia</taxon>
        <taxon>Desulfovibrionales</taxon>
        <taxon>Desulfovibrionaceae</taxon>
        <taxon>Humidesulfovibrio</taxon>
    </lineage>
</organism>
<evidence type="ECO:0000256" key="6">
    <source>
        <dbReference type="ARBA" id="ARBA00022605"/>
    </source>
</evidence>
<keyword evidence="5 9" id="KW-0963">Cytoplasm</keyword>
<accession>A0A239AZ10</accession>
<keyword evidence="8 9" id="KW-0413">Isomerase</keyword>
<comment type="catalytic activity">
    <reaction evidence="1 9 11">
        <text>1-(5-phospho-beta-D-ribosyl)-5-[(5-phospho-beta-D-ribosylamino)methylideneamino]imidazole-4-carboxamide = 5-[(5-phospho-1-deoxy-D-ribulos-1-ylimino)methylamino]-1-(5-phospho-beta-D-ribosyl)imidazole-4-carboxamide</text>
        <dbReference type="Rhea" id="RHEA:15469"/>
        <dbReference type="ChEBI" id="CHEBI:58435"/>
        <dbReference type="ChEBI" id="CHEBI:58525"/>
        <dbReference type="EC" id="5.3.1.16"/>
    </reaction>
</comment>
<dbReference type="InterPro" id="IPR006062">
    <property type="entry name" value="His_biosynth"/>
</dbReference>
<dbReference type="GO" id="GO:0005737">
    <property type="term" value="C:cytoplasm"/>
    <property type="evidence" value="ECO:0007669"/>
    <property type="project" value="UniProtKB-SubCell"/>
</dbReference>
<dbReference type="InterPro" id="IPR023016">
    <property type="entry name" value="HisA/PriA"/>
</dbReference>
<dbReference type="UniPathway" id="UPA00031">
    <property type="reaction ID" value="UER00009"/>
</dbReference>
<dbReference type="NCBIfam" id="TIGR00007">
    <property type="entry name" value="1-(5-phosphoribosyl)-5-[(5-phosphoribosylamino)methylideneamino]imidazole-4-carboxamide isomerase"/>
    <property type="match status" value="1"/>
</dbReference>
<dbReference type="InterPro" id="IPR013785">
    <property type="entry name" value="Aldolase_TIM"/>
</dbReference>
<keyword evidence="7 9" id="KW-0368">Histidine biosynthesis</keyword>
<comment type="subcellular location">
    <subcellularLocation>
        <location evidence="2 9 11">Cytoplasm</location>
    </subcellularLocation>
</comment>
<evidence type="ECO:0000256" key="8">
    <source>
        <dbReference type="ARBA" id="ARBA00023235"/>
    </source>
</evidence>
<dbReference type="RefSeq" id="WP_089274524.1">
    <property type="nucleotide sequence ID" value="NZ_FZOC01000004.1"/>
</dbReference>
<comment type="similarity">
    <text evidence="4 9 10">Belongs to the HisA/HisF family.</text>
</comment>
<dbReference type="InterPro" id="IPR044524">
    <property type="entry name" value="Isoase_HisA-like"/>
</dbReference>
<name>A0A239AZ10_9BACT</name>
<dbReference type="SUPFAM" id="SSF51366">
    <property type="entry name" value="Ribulose-phoshate binding barrel"/>
    <property type="match status" value="1"/>
</dbReference>
<evidence type="ECO:0000256" key="10">
    <source>
        <dbReference type="RuleBase" id="RU003657"/>
    </source>
</evidence>